<evidence type="ECO:0008006" key="4">
    <source>
        <dbReference type="Google" id="ProtNLM"/>
    </source>
</evidence>
<evidence type="ECO:0000313" key="3">
    <source>
        <dbReference type="Proteomes" id="UP000275925"/>
    </source>
</evidence>
<organism evidence="2 3">
    <name type="scientific">Candidatus Termititenax persephonae</name>
    <dbReference type="NCBI Taxonomy" id="2218525"/>
    <lineage>
        <taxon>Bacteria</taxon>
        <taxon>Bacillati</taxon>
        <taxon>Candidatus Margulisiibacteriota</taxon>
        <taxon>Candidatus Termititenacia</taxon>
        <taxon>Candidatus Termititenacales</taxon>
        <taxon>Candidatus Termititenacaceae</taxon>
        <taxon>Candidatus Termititenax</taxon>
    </lineage>
</organism>
<feature type="signal peptide" evidence="1">
    <location>
        <begin position="1"/>
        <end position="19"/>
    </location>
</feature>
<dbReference type="EMBL" id="BGZO01000061">
    <property type="protein sequence ID" value="GBR76900.1"/>
    <property type="molecule type" value="Genomic_DNA"/>
</dbReference>
<reference evidence="2 3" key="1">
    <citation type="journal article" date="2019" name="ISME J.">
        <title>Genome analyses of uncultured TG2/ZB3 bacteria in 'Margulisbacteria' specifically attached to ectosymbiotic spirochetes of protists in the termite gut.</title>
        <authorList>
            <person name="Utami Y.D."/>
            <person name="Kuwahara H."/>
            <person name="Igai K."/>
            <person name="Murakami T."/>
            <person name="Sugaya K."/>
            <person name="Morikawa T."/>
            <person name="Nagura Y."/>
            <person name="Yuki M."/>
            <person name="Deevong P."/>
            <person name="Inoue T."/>
            <person name="Kihara K."/>
            <person name="Lo N."/>
            <person name="Yamada A."/>
            <person name="Ohkuma M."/>
            <person name="Hongoh Y."/>
        </authorList>
    </citation>
    <scope>NUCLEOTIDE SEQUENCE [LARGE SCALE GENOMIC DNA]</scope>
    <source>
        <strain evidence="2">NkOx7-02</strain>
    </source>
</reference>
<gene>
    <name evidence="2" type="ORF">NO2_1374</name>
</gene>
<dbReference type="Proteomes" id="UP000275925">
    <property type="component" value="Unassembled WGS sequence"/>
</dbReference>
<feature type="chain" id="PRO_5017279703" description="Outer membrane protein" evidence="1">
    <location>
        <begin position="20"/>
        <end position="400"/>
    </location>
</feature>
<accession>A0A388TI83</accession>
<proteinExistence type="predicted"/>
<keyword evidence="3" id="KW-1185">Reference proteome</keyword>
<protein>
    <recommendedName>
        <fullName evidence="4">Outer membrane protein</fullName>
    </recommendedName>
</protein>
<name>A0A388TI83_9BACT</name>
<sequence>MKLIKTVLITAALASLGLATVTDGIGGLGLGANPAAPAIWKTDKRVDAGFTFLSNSEDNEPTSEDLLDITDNKVGEKSWKTKDELDLAPWVTYTGVFQDIWYQVGYAAENAVSKKTTEREYTALGYTDRKNVEKKTESLQTLSFSAAKDFNLPAIGGLTAGAKLDVISGSGKISGKEYDANGNFKSNSNSSQKHTISPYLQLGVGLAKDIDAKQKVLFAQTFGAVNDKVSTLKEVYKNGTKNGKAVVTEVAAQPETALGYVYTVSDALQLGAEYTRTWGVEYDRVTDITKHDDESGVSRQEVELLPGNAFGVAASYLPTSEIELQGSITIGKGGGRYTDDEDYSKDTETSLVFNALYTPSFANIGTVGIGLISESSKYDIDDEEYESRGLTGQFYYTYLF</sequence>
<dbReference type="AlphaFoldDB" id="A0A388TI83"/>
<keyword evidence="1" id="KW-0732">Signal</keyword>
<evidence type="ECO:0000313" key="2">
    <source>
        <dbReference type="EMBL" id="GBR76900.1"/>
    </source>
</evidence>
<comment type="caution">
    <text evidence="2">The sequence shown here is derived from an EMBL/GenBank/DDBJ whole genome shotgun (WGS) entry which is preliminary data.</text>
</comment>
<evidence type="ECO:0000256" key="1">
    <source>
        <dbReference type="SAM" id="SignalP"/>
    </source>
</evidence>